<proteinExistence type="predicted"/>
<comment type="caution">
    <text evidence="2">The sequence shown here is derived from an EMBL/GenBank/DDBJ whole genome shotgun (WGS) entry which is preliminary data.</text>
</comment>
<organism evidence="2 3">
    <name type="scientific">Pseudothauera nasutitermitis</name>
    <dbReference type="NCBI Taxonomy" id="2565930"/>
    <lineage>
        <taxon>Bacteria</taxon>
        <taxon>Pseudomonadati</taxon>
        <taxon>Pseudomonadota</taxon>
        <taxon>Betaproteobacteria</taxon>
        <taxon>Rhodocyclales</taxon>
        <taxon>Zoogloeaceae</taxon>
        <taxon>Pseudothauera</taxon>
    </lineage>
</organism>
<dbReference type="AlphaFoldDB" id="A0A4S4B3W3"/>
<feature type="region of interest" description="Disordered" evidence="1">
    <location>
        <begin position="44"/>
        <end position="67"/>
    </location>
</feature>
<evidence type="ECO:0000313" key="2">
    <source>
        <dbReference type="EMBL" id="THF67377.1"/>
    </source>
</evidence>
<dbReference type="EMBL" id="SSOC01000001">
    <property type="protein sequence ID" value="THF67377.1"/>
    <property type="molecule type" value="Genomic_DNA"/>
</dbReference>
<dbReference type="Proteomes" id="UP000308430">
    <property type="component" value="Unassembled WGS sequence"/>
</dbReference>
<accession>A0A4S4B3W3</accession>
<gene>
    <name evidence="2" type="ORF">E6C76_03120</name>
</gene>
<dbReference type="RefSeq" id="WP_136346786.1">
    <property type="nucleotide sequence ID" value="NZ_SSOC01000001.1"/>
</dbReference>
<reference evidence="2 3" key="1">
    <citation type="submission" date="2019-04" db="EMBL/GenBank/DDBJ databases">
        <title>Azoarcus nasutitermitis sp. nov. isolated from termite nest.</title>
        <authorList>
            <person name="Lin S.-Y."/>
            <person name="Hameed A."/>
            <person name="Hsu Y.-H."/>
            <person name="Young C.-C."/>
        </authorList>
    </citation>
    <scope>NUCLEOTIDE SEQUENCE [LARGE SCALE GENOMIC DNA]</scope>
    <source>
        <strain evidence="2 3">CC-YHH838</strain>
    </source>
</reference>
<keyword evidence="3" id="KW-1185">Reference proteome</keyword>
<sequence length="67" mass="7081">MLPDLLTATERLHADARPAGGFLRFRDDVLSRGGALVRGEAVLRERSGESAAPPRPHAAGPIPAAIR</sequence>
<name>A0A4S4B3W3_9RHOO</name>
<evidence type="ECO:0000256" key="1">
    <source>
        <dbReference type="SAM" id="MobiDB-lite"/>
    </source>
</evidence>
<protein>
    <submittedName>
        <fullName evidence="2">Uncharacterized protein</fullName>
    </submittedName>
</protein>
<evidence type="ECO:0000313" key="3">
    <source>
        <dbReference type="Proteomes" id="UP000308430"/>
    </source>
</evidence>